<keyword evidence="4" id="KW-1185">Reference proteome</keyword>
<dbReference type="Proteomes" id="UP000193498">
    <property type="component" value="Unassembled WGS sequence"/>
</dbReference>
<evidence type="ECO:0000313" key="4">
    <source>
        <dbReference type="Proteomes" id="UP000193498"/>
    </source>
</evidence>
<sequence length="123" mass="12297">MKLLTILLVALLLVLSVRAQSSNDGDDDSTVGTGPQRGRGPSAESGDDGRPTSRQATRTASGTASPSSTGGVSSSFNGTSISAPTGSALSKTNPHQCGCFQQLITIGIGSSSWSGLVGALLDM</sequence>
<feature type="compositionally biased region" description="Low complexity" evidence="1">
    <location>
        <begin position="56"/>
        <end position="80"/>
    </location>
</feature>
<dbReference type="InParanoid" id="A0A1Y1Y036"/>
<feature type="signal peptide" evidence="2">
    <location>
        <begin position="1"/>
        <end position="19"/>
    </location>
</feature>
<feature type="region of interest" description="Disordered" evidence="1">
    <location>
        <begin position="21"/>
        <end position="93"/>
    </location>
</feature>
<reference evidence="3 4" key="1">
    <citation type="submission" date="2016-07" db="EMBL/GenBank/DDBJ databases">
        <title>Pervasive Adenine N6-methylation of Active Genes in Fungi.</title>
        <authorList>
            <consortium name="DOE Joint Genome Institute"/>
            <person name="Mondo S.J."/>
            <person name="Dannebaum R.O."/>
            <person name="Kuo R.C."/>
            <person name="Labutti K."/>
            <person name="Haridas S."/>
            <person name="Kuo A."/>
            <person name="Salamov A."/>
            <person name="Ahrendt S.R."/>
            <person name="Lipzen A."/>
            <person name="Sullivan W."/>
            <person name="Andreopoulos W.B."/>
            <person name="Clum A."/>
            <person name="Lindquist E."/>
            <person name="Daum C."/>
            <person name="Ramamoorthy G.K."/>
            <person name="Gryganskyi A."/>
            <person name="Culley D."/>
            <person name="Magnuson J.K."/>
            <person name="James T.Y."/>
            <person name="O'Malley M.A."/>
            <person name="Stajich J.E."/>
            <person name="Spatafora J.W."/>
            <person name="Visel A."/>
            <person name="Grigoriev I.V."/>
        </authorList>
    </citation>
    <scope>NUCLEOTIDE SEQUENCE [LARGE SCALE GENOMIC DNA]</scope>
    <source>
        <strain evidence="3 4">CBS 931.73</strain>
    </source>
</reference>
<protein>
    <submittedName>
        <fullName evidence="3">Uncharacterized protein</fullName>
    </submittedName>
</protein>
<dbReference type="EMBL" id="MCFE01000332">
    <property type="protein sequence ID" value="ORX91265.1"/>
    <property type="molecule type" value="Genomic_DNA"/>
</dbReference>
<evidence type="ECO:0000313" key="3">
    <source>
        <dbReference type="EMBL" id="ORX91265.1"/>
    </source>
</evidence>
<feature type="chain" id="PRO_5012485891" evidence="2">
    <location>
        <begin position="20"/>
        <end position="123"/>
    </location>
</feature>
<gene>
    <name evidence="3" type="ORF">K493DRAFT_304192</name>
</gene>
<evidence type="ECO:0000256" key="1">
    <source>
        <dbReference type="SAM" id="MobiDB-lite"/>
    </source>
</evidence>
<feature type="compositionally biased region" description="Polar residues" evidence="1">
    <location>
        <begin position="81"/>
        <end position="93"/>
    </location>
</feature>
<evidence type="ECO:0000256" key="2">
    <source>
        <dbReference type="SAM" id="SignalP"/>
    </source>
</evidence>
<proteinExistence type="predicted"/>
<accession>A0A1Y1Y036</accession>
<keyword evidence="2" id="KW-0732">Signal</keyword>
<name>A0A1Y1Y036_9FUNG</name>
<comment type="caution">
    <text evidence="3">The sequence shown here is derived from an EMBL/GenBank/DDBJ whole genome shotgun (WGS) entry which is preliminary data.</text>
</comment>
<organism evidence="3 4">
    <name type="scientific">Basidiobolus meristosporus CBS 931.73</name>
    <dbReference type="NCBI Taxonomy" id="1314790"/>
    <lineage>
        <taxon>Eukaryota</taxon>
        <taxon>Fungi</taxon>
        <taxon>Fungi incertae sedis</taxon>
        <taxon>Zoopagomycota</taxon>
        <taxon>Entomophthoromycotina</taxon>
        <taxon>Basidiobolomycetes</taxon>
        <taxon>Basidiobolales</taxon>
        <taxon>Basidiobolaceae</taxon>
        <taxon>Basidiobolus</taxon>
    </lineage>
</organism>
<dbReference type="AlphaFoldDB" id="A0A1Y1Y036"/>